<dbReference type="InterPro" id="IPR032358">
    <property type="entry name" value="DUF4867"/>
</dbReference>
<evidence type="ECO:0000313" key="2">
    <source>
        <dbReference type="Proteomes" id="UP000235589"/>
    </source>
</evidence>
<evidence type="ECO:0008006" key="3">
    <source>
        <dbReference type="Google" id="ProtNLM"/>
    </source>
</evidence>
<evidence type="ECO:0000313" key="1">
    <source>
        <dbReference type="EMBL" id="AUO19614.1"/>
    </source>
</evidence>
<dbReference type="Proteomes" id="UP000235589">
    <property type="component" value="Chromosome"/>
</dbReference>
<name>A0A2K9P301_9FIRM</name>
<reference evidence="1 2" key="1">
    <citation type="submission" date="2017-04" db="EMBL/GenBank/DDBJ databases">
        <title>Monoglobus pectinilyticus 14 draft genome.</title>
        <authorList>
            <person name="Kim C."/>
            <person name="Rosendale D.I."/>
            <person name="Kelly W.J."/>
            <person name="Tannock G.W."/>
            <person name="Patchett M.L."/>
            <person name="Jordens J.Z."/>
        </authorList>
    </citation>
    <scope>NUCLEOTIDE SEQUENCE [LARGE SCALE GENOMIC DNA]</scope>
    <source>
        <strain evidence="1 2">14</strain>
    </source>
</reference>
<dbReference type="OrthoDB" id="358393at2"/>
<dbReference type="InterPro" id="IPR024060">
    <property type="entry name" value="Ureidoglycolate_lyase_dom_sf"/>
</dbReference>
<dbReference type="RefSeq" id="WP_102365807.1">
    <property type="nucleotide sequence ID" value="NZ_CP020991.1"/>
</dbReference>
<accession>A0A2K9P301</accession>
<keyword evidence="2" id="KW-1185">Reference proteome</keyword>
<dbReference type="KEGG" id="mpec:B9O19_01453"/>
<proteinExistence type="predicted"/>
<dbReference type="Pfam" id="PF16161">
    <property type="entry name" value="DUF4867"/>
    <property type="match status" value="1"/>
</dbReference>
<dbReference type="GeneID" id="98062850"/>
<gene>
    <name evidence="1" type="ORF">B9O19_01453</name>
</gene>
<dbReference type="Gene3D" id="2.60.120.480">
    <property type="entry name" value="Ureidoglycolate hydrolase"/>
    <property type="match status" value="1"/>
</dbReference>
<sequence>MSLVIKSVNDKEFAQYGRVVEGIEFSRLLDKLKNTTPAPADEVIYVPGDSNLESMPEAELLSNNIYGGMPIQIGYCNGTNTKLNCLEYHRDSEIDIAADDVVLLLGRQQDAMGDSYDTGLVEAFLCPAGTAVELYTTTLHYAPCSGKLGDSFRVIIVLPKGTNSEKPDIEIKNDEDKRLFARNKWLIAHPESSEADNGAVVCLKGENIDIAELI</sequence>
<dbReference type="GO" id="GO:0004848">
    <property type="term" value="F:ureidoglycolate hydrolase activity"/>
    <property type="evidence" value="ECO:0007669"/>
    <property type="project" value="InterPro"/>
</dbReference>
<dbReference type="AlphaFoldDB" id="A0A2K9P301"/>
<dbReference type="EMBL" id="CP020991">
    <property type="protein sequence ID" value="AUO19614.1"/>
    <property type="molecule type" value="Genomic_DNA"/>
</dbReference>
<organism evidence="1 2">
    <name type="scientific">Monoglobus pectinilyticus</name>
    <dbReference type="NCBI Taxonomy" id="1981510"/>
    <lineage>
        <taxon>Bacteria</taxon>
        <taxon>Bacillati</taxon>
        <taxon>Bacillota</taxon>
        <taxon>Clostridia</taxon>
        <taxon>Monoglobales</taxon>
        <taxon>Monoglobaceae</taxon>
        <taxon>Monoglobus</taxon>
    </lineage>
</organism>
<protein>
    <recommendedName>
        <fullName evidence="3">DUF4867 domain-containing protein</fullName>
    </recommendedName>
</protein>